<sequence length="14" mass="1533">MLLFEGIAAVLRSL</sequence>
<protein>
    <submittedName>
        <fullName evidence="1">Uncharacterized protein</fullName>
    </submittedName>
</protein>
<reference evidence="1" key="1">
    <citation type="submission" date="2014-09" db="EMBL/GenBank/DDBJ databases">
        <authorList>
            <person name="Magalhaes I.L.F."/>
            <person name="Oliveira U."/>
            <person name="Santos F.R."/>
            <person name="Vidigal T.H.D.A."/>
            <person name="Brescovit A.D."/>
            <person name="Santos A.J."/>
        </authorList>
    </citation>
    <scope>NUCLEOTIDE SEQUENCE</scope>
    <source>
        <tissue evidence="1">Shoot tissue taken approximately 20 cm above the soil surface</tissue>
    </source>
</reference>
<dbReference type="EMBL" id="GBRH01233281">
    <property type="protein sequence ID" value="JAD64614.1"/>
    <property type="molecule type" value="Transcribed_RNA"/>
</dbReference>
<reference evidence="1" key="2">
    <citation type="journal article" date="2015" name="Data Brief">
        <title>Shoot transcriptome of the giant reed, Arundo donax.</title>
        <authorList>
            <person name="Barrero R.A."/>
            <person name="Guerrero F.D."/>
            <person name="Moolhuijzen P."/>
            <person name="Goolsby J.A."/>
            <person name="Tidwell J."/>
            <person name="Bellgard S.E."/>
            <person name="Bellgard M.I."/>
        </authorList>
    </citation>
    <scope>NUCLEOTIDE SEQUENCE</scope>
    <source>
        <tissue evidence="1">Shoot tissue taken approximately 20 cm above the soil surface</tissue>
    </source>
</reference>
<proteinExistence type="predicted"/>
<accession>A0A0A9BL16</accession>
<name>A0A0A9BL16_ARUDO</name>
<evidence type="ECO:0000313" key="1">
    <source>
        <dbReference type="EMBL" id="JAD64614.1"/>
    </source>
</evidence>
<organism evidence="1">
    <name type="scientific">Arundo donax</name>
    <name type="common">Giant reed</name>
    <name type="synonym">Donax arundinaceus</name>
    <dbReference type="NCBI Taxonomy" id="35708"/>
    <lineage>
        <taxon>Eukaryota</taxon>
        <taxon>Viridiplantae</taxon>
        <taxon>Streptophyta</taxon>
        <taxon>Embryophyta</taxon>
        <taxon>Tracheophyta</taxon>
        <taxon>Spermatophyta</taxon>
        <taxon>Magnoliopsida</taxon>
        <taxon>Liliopsida</taxon>
        <taxon>Poales</taxon>
        <taxon>Poaceae</taxon>
        <taxon>PACMAD clade</taxon>
        <taxon>Arundinoideae</taxon>
        <taxon>Arundineae</taxon>
        <taxon>Arundo</taxon>
    </lineage>
</organism>